<organism evidence="1 2">
    <name type="scientific">Candidatus Niyogibacteria bacterium RIFCSPLOWO2_12_FULL_41_13</name>
    <dbReference type="NCBI Taxonomy" id="1801726"/>
    <lineage>
        <taxon>Bacteria</taxon>
        <taxon>Candidatus Niyogiibacteriota</taxon>
    </lineage>
</organism>
<sequence length="223" mass="25203">MFLKFPDKKQEIFENYETPDPVRIEKAIKFIRKYFGEVKGLDILDCGISKGGVSDRLATEGSNCFGVDINLRDIKGVKIIQADLNKEIPEFGIDFDVIFAGEIIEHLFDDRKFIRDCYKSLKSKSILIVTTPNLVSLVNRLLMLFGAMPMSSHAAAPFHYHVYNRNAIKKLLEEEGFKILKATSSYLLGNLFTKIPGIGKIFGFLGDVFPTLGDQLIIFARKD</sequence>
<dbReference type="AlphaFoldDB" id="A0A1G2F1V8"/>
<dbReference type="PANTHER" id="PTHR43861">
    <property type="entry name" value="TRANS-ACONITATE 2-METHYLTRANSFERASE-RELATED"/>
    <property type="match status" value="1"/>
</dbReference>
<evidence type="ECO:0000313" key="2">
    <source>
        <dbReference type="Proteomes" id="UP000176787"/>
    </source>
</evidence>
<reference evidence="1 2" key="1">
    <citation type="journal article" date="2016" name="Nat. Commun.">
        <title>Thousands of microbial genomes shed light on interconnected biogeochemical processes in an aquifer system.</title>
        <authorList>
            <person name="Anantharaman K."/>
            <person name="Brown C.T."/>
            <person name="Hug L.A."/>
            <person name="Sharon I."/>
            <person name="Castelle C.J."/>
            <person name="Probst A.J."/>
            <person name="Thomas B.C."/>
            <person name="Singh A."/>
            <person name="Wilkins M.J."/>
            <person name="Karaoz U."/>
            <person name="Brodie E.L."/>
            <person name="Williams K.H."/>
            <person name="Hubbard S.S."/>
            <person name="Banfield J.F."/>
        </authorList>
    </citation>
    <scope>NUCLEOTIDE SEQUENCE [LARGE SCALE GENOMIC DNA]</scope>
</reference>
<protein>
    <recommendedName>
        <fullName evidence="3">Methyltransferase type 11 domain-containing protein</fullName>
    </recommendedName>
</protein>
<dbReference type="Proteomes" id="UP000176787">
    <property type="component" value="Unassembled WGS sequence"/>
</dbReference>
<dbReference type="CDD" id="cd02440">
    <property type="entry name" value="AdoMet_MTases"/>
    <property type="match status" value="1"/>
</dbReference>
<dbReference type="STRING" id="1801726.A3H02_02485"/>
<evidence type="ECO:0008006" key="3">
    <source>
        <dbReference type="Google" id="ProtNLM"/>
    </source>
</evidence>
<name>A0A1G2F1V8_9BACT</name>
<dbReference type="SUPFAM" id="SSF53335">
    <property type="entry name" value="S-adenosyl-L-methionine-dependent methyltransferases"/>
    <property type="match status" value="1"/>
</dbReference>
<gene>
    <name evidence="1" type="ORF">A3H02_02485</name>
</gene>
<evidence type="ECO:0000313" key="1">
    <source>
        <dbReference type="EMBL" id="OGZ31551.1"/>
    </source>
</evidence>
<dbReference type="Gene3D" id="3.40.50.150">
    <property type="entry name" value="Vaccinia Virus protein VP39"/>
    <property type="match status" value="1"/>
</dbReference>
<comment type="caution">
    <text evidence="1">The sequence shown here is derived from an EMBL/GenBank/DDBJ whole genome shotgun (WGS) entry which is preliminary data.</text>
</comment>
<dbReference type="EMBL" id="MHMS01000025">
    <property type="protein sequence ID" value="OGZ31551.1"/>
    <property type="molecule type" value="Genomic_DNA"/>
</dbReference>
<dbReference type="InterPro" id="IPR029063">
    <property type="entry name" value="SAM-dependent_MTases_sf"/>
</dbReference>
<proteinExistence type="predicted"/>
<dbReference type="Pfam" id="PF13489">
    <property type="entry name" value="Methyltransf_23"/>
    <property type="match status" value="1"/>
</dbReference>
<accession>A0A1G2F1V8</accession>